<comment type="subcellular location">
    <subcellularLocation>
        <location evidence="2">Cell membrane</location>
        <topology evidence="2">Multi-pass membrane protein</topology>
    </subcellularLocation>
    <subcellularLocation>
        <location evidence="1">Endoplasmic reticulum membrane</location>
        <topology evidence="1">Multi-pass membrane protein</topology>
    </subcellularLocation>
</comment>
<evidence type="ECO:0000256" key="1">
    <source>
        <dbReference type="ARBA" id="ARBA00004477"/>
    </source>
</evidence>
<reference evidence="13" key="1">
    <citation type="submission" date="2025-08" db="UniProtKB">
        <authorList>
            <consortium name="Ensembl"/>
        </authorList>
    </citation>
    <scope>IDENTIFICATION</scope>
</reference>
<evidence type="ECO:0000256" key="4">
    <source>
        <dbReference type="ARBA" id="ARBA00022475"/>
    </source>
</evidence>
<feature type="transmembrane region" description="Helical" evidence="12">
    <location>
        <begin position="105"/>
        <end position="131"/>
    </location>
</feature>
<protein>
    <submittedName>
        <fullName evidence="13">Limb development membrane protein 1-like</fullName>
    </submittedName>
</protein>
<evidence type="ECO:0000256" key="3">
    <source>
        <dbReference type="ARBA" id="ARBA00010487"/>
    </source>
</evidence>
<keyword evidence="14" id="KW-1185">Reference proteome</keyword>
<organism evidence="13 14">
    <name type="scientific">Fundulus heteroclitus</name>
    <name type="common">Killifish</name>
    <name type="synonym">Mummichog</name>
    <dbReference type="NCBI Taxonomy" id="8078"/>
    <lineage>
        <taxon>Eukaryota</taxon>
        <taxon>Metazoa</taxon>
        <taxon>Chordata</taxon>
        <taxon>Craniata</taxon>
        <taxon>Vertebrata</taxon>
        <taxon>Euteleostomi</taxon>
        <taxon>Actinopterygii</taxon>
        <taxon>Neopterygii</taxon>
        <taxon>Teleostei</taxon>
        <taxon>Neoteleostei</taxon>
        <taxon>Acanthomorphata</taxon>
        <taxon>Ovalentaria</taxon>
        <taxon>Atherinomorphae</taxon>
        <taxon>Cyprinodontiformes</taxon>
        <taxon>Fundulidae</taxon>
        <taxon>Fundulus</taxon>
    </lineage>
</organism>
<feature type="transmembrane region" description="Helical" evidence="12">
    <location>
        <begin position="60"/>
        <end position="85"/>
    </location>
</feature>
<dbReference type="GO" id="GO:0005789">
    <property type="term" value="C:endoplasmic reticulum membrane"/>
    <property type="evidence" value="ECO:0007669"/>
    <property type="project" value="UniProtKB-SubCell"/>
</dbReference>
<evidence type="ECO:0000256" key="2">
    <source>
        <dbReference type="ARBA" id="ARBA00004651"/>
    </source>
</evidence>
<evidence type="ECO:0000256" key="5">
    <source>
        <dbReference type="ARBA" id="ARBA00022583"/>
    </source>
</evidence>
<dbReference type="Pfam" id="PF04791">
    <property type="entry name" value="LMBR1"/>
    <property type="match status" value="2"/>
</dbReference>
<keyword evidence="10 12" id="KW-0472">Membrane</keyword>
<keyword evidence="6" id="KW-0879">Wnt signaling pathway</keyword>
<evidence type="ECO:0000313" key="13">
    <source>
        <dbReference type="Ensembl" id="ENSFHEP00000000078.1"/>
    </source>
</evidence>
<feature type="transmembrane region" description="Helical" evidence="12">
    <location>
        <begin position="20"/>
        <end position="39"/>
    </location>
</feature>
<dbReference type="PRINTS" id="PR01692">
    <property type="entry name" value="LIPOCALINIMR"/>
</dbReference>
<dbReference type="AlphaFoldDB" id="A0A3Q2SN05"/>
<evidence type="ECO:0000256" key="7">
    <source>
        <dbReference type="ARBA" id="ARBA00022692"/>
    </source>
</evidence>
<feature type="transmembrane region" description="Helical" evidence="12">
    <location>
        <begin position="426"/>
        <end position="448"/>
    </location>
</feature>
<dbReference type="Proteomes" id="UP000265000">
    <property type="component" value="Unplaced"/>
</dbReference>
<evidence type="ECO:0000256" key="12">
    <source>
        <dbReference type="SAM" id="Phobius"/>
    </source>
</evidence>
<dbReference type="InterPro" id="IPR006876">
    <property type="entry name" value="LMBR1-like_membr_prot"/>
</dbReference>
<proteinExistence type="inferred from homology"/>
<keyword evidence="9 12" id="KW-1133">Transmembrane helix</keyword>
<feature type="transmembrane region" description="Helical" evidence="12">
    <location>
        <begin position="389"/>
        <end position="406"/>
    </location>
</feature>
<keyword evidence="4" id="KW-1003">Cell membrane</keyword>
<dbReference type="STRING" id="8078.ENSFHEP00000000078"/>
<dbReference type="GO" id="GO:0006898">
    <property type="term" value="P:receptor-mediated endocytosis"/>
    <property type="evidence" value="ECO:0007669"/>
    <property type="project" value="TreeGrafter"/>
</dbReference>
<feature type="transmembrane region" description="Helical" evidence="12">
    <location>
        <begin position="339"/>
        <end position="369"/>
    </location>
</feature>
<dbReference type="Ensembl" id="ENSFHET00000016114.1">
    <property type="protein sequence ID" value="ENSFHEP00000000078.1"/>
    <property type="gene ID" value="ENSFHEG00000023401.1"/>
</dbReference>
<evidence type="ECO:0000256" key="9">
    <source>
        <dbReference type="ARBA" id="ARBA00022989"/>
    </source>
</evidence>
<evidence type="ECO:0000256" key="11">
    <source>
        <dbReference type="ARBA" id="ARBA00023170"/>
    </source>
</evidence>
<feature type="transmembrane region" description="Helical" evidence="12">
    <location>
        <begin position="192"/>
        <end position="213"/>
    </location>
</feature>
<reference evidence="13" key="2">
    <citation type="submission" date="2025-09" db="UniProtKB">
        <authorList>
            <consortium name="Ensembl"/>
        </authorList>
    </citation>
    <scope>IDENTIFICATION</scope>
</reference>
<dbReference type="GeneTree" id="ENSGT00390000007809"/>
<dbReference type="PANTHER" id="PTHR12625:SF2">
    <property type="entry name" value="PROTEIN LMBR1L"/>
    <property type="match status" value="1"/>
</dbReference>
<keyword evidence="8" id="KW-0256">Endoplasmic reticulum</keyword>
<accession>A0A3Q2SN05</accession>
<dbReference type="GO" id="GO:0005886">
    <property type="term" value="C:plasma membrane"/>
    <property type="evidence" value="ECO:0007669"/>
    <property type="project" value="UniProtKB-SubCell"/>
</dbReference>
<keyword evidence="5" id="KW-0254">Endocytosis</keyword>
<keyword evidence="11" id="KW-0675">Receptor</keyword>
<sequence>METDEVSIREQLFHNRVREAIICVLLFTCLYMVCYLVLTHFKKAAEFITDDIEDATVNKIALWLCTFTLSVAACAVLLLPISILSNEVLLTFPHSYYMQWLNGSLIHGLWNVVFLFSNLSLVFLMPFAYFFTESEGFAGSKKGVMARVYEAVVLLILLALLVLGIVWVASALLHDNIARKSLYDLWEYYLPYLYSGISLFGVLLLLLCTPFGLSRMFSVTGSLLVKPRLLEDVEDTLSCTAFEEDSLRRKLNCGSPSCWVKLNMEAMRKEYQTVQSRRVALEMRRKASAWQRNLGYPLAMLMLLALTVMCVLMVCFNVLELLLDDTAMPRGMEDPHLGLASFSMFGSLGAAVQVVLILYLMVSSVVGFYSSPLFCGLLPRAKDTNLTQIIANCVSLLILSSALPVFSRTLGITRFDLLGDFGRYNWLGNFYVVFLYNMLFAGLTSASLTKTVTWAVQRELIRAFGLDRLPLTVSRSTIPLKLLLASGLSKIQ</sequence>
<dbReference type="PANTHER" id="PTHR12625">
    <property type="entry name" value="LIPOCALIN-1 INTERACTING MEMBRANE RECEPTOR LIMR"/>
    <property type="match status" value="1"/>
</dbReference>
<feature type="transmembrane region" description="Helical" evidence="12">
    <location>
        <begin position="294"/>
        <end position="319"/>
    </location>
</feature>
<dbReference type="InterPro" id="IPR008075">
    <property type="entry name" value="LIMR"/>
</dbReference>
<keyword evidence="7 12" id="KW-0812">Transmembrane</keyword>
<feature type="transmembrane region" description="Helical" evidence="12">
    <location>
        <begin position="152"/>
        <end position="172"/>
    </location>
</feature>
<evidence type="ECO:0000256" key="8">
    <source>
        <dbReference type="ARBA" id="ARBA00022824"/>
    </source>
</evidence>
<evidence type="ECO:0000313" key="14">
    <source>
        <dbReference type="Proteomes" id="UP000265000"/>
    </source>
</evidence>
<comment type="similarity">
    <text evidence="3">Belongs to the LIMR family.</text>
</comment>
<evidence type="ECO:0000256" key="6">
    <source>
        <dbReference type="ARBA" id="ARBA00022687"/>
    </source>
</evidence>
<dbReference type="GO" id="GO:0016055">
    <property type="term" value="P:Wnt signaling pathway"/>
    <property type="evidence" value="ECO:0007669"/>
    <property type="project" value="UniProtKB-KW"/>
</dbReference>
<evidence type="ECO:0000256" key="10">
    <source>
        <dbReference type="ARBA" id="ARBA00023136"/>
    </source>
</evidence>
<name>A0A3Q2SN05_FUNHE</name>
<dbReference type="GO" id="GO:0004888">
    <property type="term" value="F:transmembrane signaling receptor activity"/>
    <property type="evidence" value="ECO:0007669"/>
    <property type="project" value="TreeGrafter"/>
</dbReference>